<keyword evidence="4 6" id="KW-0274">FAD</keyword>
<dbReference type="Proteomes" id="UP001056756">
    <property type="component" value="Chromosome"/>
</dbReference>
<dbReference type="GO" id="GO:0050660">
    <property type="term" value="F:flavin adenine dinucleotide binding"/>
    <property type="evidence" value="ECO:0007669"/>
    <property type="project" value="InterPro"/>
</dbReference>
<feature type="domain" description="Acyl-CoA dehydrogenase/oxidase N-terminal" evidence="9">
    <location>
        <begin position="11"/>
        <end position="99"/>
    </location>
</feature>
<evidence type="ECO:0000313" key="10">
    <source>
        <dbReference type="EMBL" id="URN95055.1"/>
    </source>
</evidence>
<dbReference type="SUPFAM" id="SSF56645">
    <property type="entry name" value="Acyl-CoA dehydrogenase NM domain-like"/>
    <property type="match status" value="1"/>
</dbReference>
<protein>
    <submittedName>
        <fullName evidence="10">Acyl-CoA/acyl-ACP dehydrogenase</fullName>
    </submittedName>
</protein>
<keyword evidence="3 6" id="KW-0285">Flavoprotein</keyword>
<evidence type="ECO:0000256" key="1">
    <source>
        <dbReference type="ARBA" id="ARBA00001974"/>
    </source>
</evidence>
<dbReference type="KEGG" id="plig:NAG76_02010"/>
<comment type="similarity">
    <text evidence="2 6">Belongs to the acyl-CoA dehydrogenase family.</text>
</comment>
<evidence type="ECO:0000259" key="7">
    <source>
        <dbReference type="Pfam" id="PF00441"/>
    </source>
</evidence>
<feature type="domain" description="Acyl-CoA dehydrogenase/oxidase C-terminal" evidence="7">
    <location>
        <begin position="248"/>
        <end position="366"/>
    </location>
</feature>
<evidence type="ECO:0000259" key="8">
    <source>
        <dbReference type="Pfam" id="PF02770"/>
    </source>
</evidence>
<dbReference type="GO" id="GO:0003995">
    <property type="term" value="F:acyl-CoA dehydrogenase activity"/>
    <property type="evidence" value="ECO:0007669"/>
    <property type="project" value="TreeGrafter"/>
</dbReference>
<evidence type="ECO:0000256" key="3">
    <source>
        <dbReference type="ARBA" id="ARBA00022630"/>
    </source>
</evidence>
<dbReference type="Pfam" id="PF02770">
    <property type="entry name" value="Acyl-CoA_dh_M"/>
    <property type="match status" value="1"/>
</dbReference>
<dbReference type="InterPro" id="IPR006091">
    <property type="entry name" value="Acyl-CoA_Oxase/DH_mid-dom"/>
</dbReference>
<dbReference type="CDD" id="cd00567">
    <property type="entry name" value="ACAD"/>
    <property type="match status" value="1"/>
</dbReference>
<comment type="cofactor">
    <cofactor evidence="1 6">
        <name>FAD</name>
        <dbReference type="ChEBI" id="CHEBI:57692"/>
    </cofactor>
</comment>
<dbReference type="InterPro" id="IPR009075">
    <property type="entry name" value="AcylCo_DH/oxidase_C"/>
</dbReference>
<evidence type="ECO:0000256" key="2">
    <source>
        <dbReference type="ARBA" id="ARBA00009347"/>
    </source>
</evidence>
<dbReference type="PANTHER" id="PTHR43884:SF25">
    <property type="entry name" value="ACYL-COA DEHYDROGENASE YDBM-RELATED"/>
    <property type="match status" value="1"/>
</dbReference>
<gene>
    <name evidence="10" type="ORF">NAG76_02010</name>
</gene>
<evidence type="ECO:0000259" key="9">
    <source>
        <dbReference type="Pfam" id="PF02771"/>
    </source>
</evidence>
<accession>A0A9J6ZG88</accession>
<dbReference type="InterPro" id="IPR009100">
    <property type="entry name" value="AcylCoA_DH/oxidase_NM_dom_sf"/>
</dbReference>
<sequence length="391" mass="43905">MLTQQSMFVRTDEQEQKMKIIGELADSFIEEAHAADLENRFSYAHIEALRKIGYPAYTVPKASGGQGISIYELVLYQERLAQGDAAIALGIGWHLSVMYDLNQRQLWSEDQVEKINKNVVEQQAIVNRAATERSTGSPQRGGKPQTTAIALPDNKFLLNGRKTFTSLSPVLDYYIVTAVYEERTVEFIINRHTEGITIDPTWNVVGMKGTASHDLVLENVIVPKEDLVYYYPSERFSTAAPSLLHIPACYLGIALAARSEALRFAKDYQPSTLAQPILYTPSVTQQLGQMELELHTARHFLYSVAQRWDNRDHTQDDTSFIPELTATKVFAQKVAMSVVDIAMKIVGAHSLAVSHPLQRLYRDVRFGLHNPPMEDIVITNLGKQAIQEAEL</sequence>
<evidence type="ECO:0000313" key="11">
    <source>
        <dbReference type="Proteomes" id="UP001056756"/>
    </source>
</evidence>
<evidence type="ECO:0000256" key="6">
    <source>
        <dbReference type="RuleBase" id="RU362125"/>
    </source>
</evidence>
<dbReference type="InterPro" id="IPR046373">
    <property type="entry name" value="Acyl-CoA_Oxase/DH_mid-dom_sf"/>
</dbReference>
<keyword evidence="5 6" id="KW-0560">Oxidoreductase</keyword>
<reference evidence="10" key="1">
    <citation type="submission" date="2022-05" db="EMBL/GenBank/DDBJ databases">
        <title>Novel bacterial taxa in a minimal lignocellulolytic consortium and its capacity to transform plastics disclosed by genome-resolved metagenomics.</title>
        <authorList>
            <person name="Rodriguez C.A.D."/>
            <person name="Diaz-Garcia L."/>
            <person name="Herrera K."/>
            <person name="Tarazona N.A."/>
            <person name="Sproer C."/>
            <person name="Overmann J."/>
            <person name="Jimenez D.J."/>
        </authorList>
    </citation>
    <scope>NUCLEOTIDE SEQUENCE</scope>
    <source>
        <strain evidence="10">MAG5</strain>
    </source>
</reference>
<organism evidence="10 11">
    <name type="scientific">Candidatus Pristimantibacillus lignocellulolyticus</name>
    <dbReference type="NCBI Taxonomy" id="2994561"/>
    <lineage>
        <taxon>Bacteria</taxon>
        <taxon>Bacillati</taxon>
        <taxon>Bacillota</taxon>
        <taxon>Bacilli</taxon>
        <taxon>Bacillales</taxon>
        <taxon>Paenibacillaceae</taxon>
        <taxon>Candidatus Pristimantibacillus</taxon>
    </lineage>
</organism>
<dbReference type="PIRSF" id="PIRSF016578">
    <property type="entry name" value="HsaA"/>
    <property type="match status" value="1"/>
</dbReference>
<dbReference type="AlphaFoldDB" id="A0A9J6ZG88"/>
<dbReference type="Pfam" id="PF02771">
    <property type="entry name" value="Acyl-CoA_dh_N"/>
    <property type="match status" value="1"/>
</dbReference>
<evidence type="ECO:0000256" key="5">
    <source>
        <dbReference type="ARBA" id="ARBA00023002"/>
    </source>
</evidence>
<dbReference type="Gene3D" id="1.20.140.10">
    <property type="entry name" value="Butyryl-CoA Dehydrogenase, subunit A, domain 3"/>
    <property type="match status" value="1"/>
</dbReference>
<dbReference type="InterPro" id="IPR036250">
    <property type="entry name" value="AcylCo_DH-like_C"/>
</dbReference>
<dbReference type="Pfam" id="PF00441">
    <property type="entry name" value="Acyl-CoA_dh_1"/>
    <property type="match status" value="1"/>
</dbReference>
<dbReference type="Gene3D" id="2.40.110.10">
    <property type="entry name" value="Butyryl-CoA Dehydrogenase, subunit A, domain 2"/>
    <property type="match status" value="1"/>
</dbReference>
<evidence type="ECO:0000256" key="4">
    <source>
        <dbReference type="ARBA" id="ARBA00022827"/>
    </source>
</evidence>
<dbReference type="Gene3D" id="1.10.540.10">
    <property type="entry name" value="Acyl-CoA dehydrogenase/oxidase, N-terminal domain"/>
    <property type="match status" value="1"/>
</dbReference>
<dbReference type="InterPro" id="IPR037069">
    <property type="entry name" value="AcylCoA_DH/ox_N_sf"/>
</dbReference>
<dbReference type="SUPFAM" id="SSF47203">
    <property type="entry name" value="Acyl-CoA dehydrogenase C-terminal domain-like"/>
    <property type="match status" value="1"/>
</dbReference>
<feature type="domain" description="Acyl-CoA oxidase/dehydrogenase middle" evidence="8">
    <location>
        <begin position="129"/>
        <end position="220"/>
    </location>
</feature>
<dbReference type="EMBL" id="CP097899">
    <property type="protein sequence ID" value="URN95055.1"/>
    <property type="molecule type" value="Genomic_DNA"/>
</dbReference>
<name>A0A9J6ZG88_9BACL</name>
<dbReference type="PANTHER" id="PTHR43884">
    <property type="entry name" value="ACYL-COA DEHYDROGENASE"/>
    <property type="match status" value="1"/>
</dbReference>
<proteinExistence type="inferred from homology"/>
<dbReference type="InterPro" id="IPR013786">
    <property type="entry name" value="AcylCoA_DH/ox_N"/>
</dbReference>